<comment type="caution">
    <text evidence="1">The sequence shown here is derived from an EMBL/GenBank/DDBJ whole genome shotgun (WGS) entry which is preliminary data.</text>
</comment>
<gene>
    <name evidence="1" type="ORF">APY04_0278</name>
</gene>
<name>A0A120CY58_HYPSL</name>
<evidence type="ECO:0000313" key="1">
    <source>
        <dbReference type="EMBL" id="KWT71995.1"/>
    </source>
</evidence>
<sequence>MKLVVLDCDGTLVDSQNGICEAMTFAFSGFGLTPPQREATLAIVGLSLPEAIAALAPDHDAELRYQLVERYKSAFLEIRRDPALHEPLFEGIGAAIETLAQRGDVLLGIATGKSRKGVDRLFEREDWGKRFITIQTADNNPSKPHPAMLHSAMSEAGVGPERTVMVGDTTFDIEMAVAAGTGALGVGWGYHPLDELKAAGAHHVISTSDNLIAGLDACFASREISA</sequence>
<keyword evidence="2" id="KW-1185">Reference proteome</keyword>
<dbReference type="InterPro" id="IPR036412">
    <property type="entry name" value="HAD-like_sf"/>
</dbReference>
<organism evidence="1 2">
    <name type="scientific">Hyphomicrobium sulfonivorans</name>
    <dbReference type="NCBI Taxonomy" id="121290"/>
    <lineage>
        <taxon>Bacteria</taxon>
        <taxon>Pseudomonadati</taxon>
        <taxon>Pseudomonadota</taxon>
        <taxon>Alphaproteobacteria</taxon>
        <taxon>Hyphomicrobiales</taxon>
        <taxon>Hyphomicrobiaceae</taxon>
        <taxon>Hyphomicrobium</taxon>
    </lineage>
</organism>
<dbReference type="PANTHER" id="PTHR43434:SF24">
    <property type="entry name" value="HYDROLASE-RELATED"/>
    <property type="match status" value="1"/>
</dbReference>
<dbReference type="InterPro" id="IPR050155">
    <property type="entry name" value="HAD-like_hydrolase_sf"/>
</dbReference>
<dbReference type="NCBIfam" id="TIGR01549">
    <property type="entry name" value="HAD-SF-IA-v1"/>
    <property type="match status" value="1"/>
</dbReference>
<dbReference type="OrthoDB" id="9797743at2"/>
<dbReference type="AlphaFoldDB" id="A0A120CY58"/>
<dbReference type="InterPro" id="IPR041492">
    <property type="entry name" value="HAD_2"/>
</dbReference>
<dbReference type="PATRIC" id="fig|121290.4.peg.2926"/>
<dbReference type="SFLD" id="SFLDS00003">
    <property type="entry name" value="Haloacid_Dehalogenase"/>
    <property type="match status" value="1"/>
</dbReference>
<dbReference type="InterPro" id="IPR023214">
    <property type="entry name" value="HAD_sf"/>
</dbReference>
<dbReference type="Pfam" id="PF13419">
    <property type="entry name" value="HAD_2"/>
    <property type="match status" value="1"/>
</dbReference>
<dbReference type="Proteomes" id="UP000059074">
    <property type="component" value="Unassembled WGS sequence"/>
</dbReference>
<dbReference type="SUPFAM" id="SSF56784">
    <property type="entry name" value="HAD-like"/>
    <property type="match status" value="1"/>
</dbReference>
<reference evidence="1 2" key="1">
    <citation type="submission" date="2015-10" db="EMBL/GenBank/DDBJ databases">
        <title>Transcriptomic analysis of a linuron degrading triple-species bacterial consortium.</title>
        <authorList>
            <person name="Albers P."/>
        </authorList>
    </citation>
    <scope>NUCLEOTIDE SEQUENCE [LARGE SCALE GENOMIC DNA]</scope>
    <source>
        <strain evidence="1 2">WDL6</strain>
    </source>
</reference>
<dbReference type="STRING" id="121290.APY04_0278"/>
<evidence type="ECO:0000313" key="2">
    <source>
        <dbReference type="Proteomes" id="UP000059074"/>
    </source>
</evidence>
<evidence type="ECO:0008006" key="3">
    <source>
        <dbReference type="Google" id="ProtNLM"/>
    </source>
</evidence>
<dbReference type="GO" id="GO:0008967">
    <property type="term" value="F:phosphoglycolate phosphatase activity"/>
    <property type="evidence" value="ECO:0007669"/>
    <property type="project" value="TreeGrafter"/>
</dbReference>
<dbReference type="SFLD" id="SFLDG01129">
    <property type="entry name" value="C1.5:_HAD__Beta-PGM__Phosphata"/>
    <property type="match status" value="1"/>
</dbReference>
<protein>
    <recommendedName>
        <fullName evidence="3">Phosphoglycolate phosphatase</fullName>
    </recommendedName>
</protein>
<dbReference type="Gene3D" id="3.40.50.1000">
    <property type="entry name" value="HAD superfamily/HAD-like"/>
    <property type="match status" value="1"/>
</dbReference>
<dbReference type="InterPro" id="IPR006439">
    <property type="entry name" value="HAD-SF_hydro_IA"/>
</dbReference>
<dbReference type="GO" id="GO:0005829">
    <property type="term" value="C:cytosol"/>
    <property type="evidence" value="ECO:0007669"/>
    <property type="project" value="TreeGrafter"/>
</dbReference>
<proteinExistence type="predicted"/>
<dbReference type="InterPro" id="IPR023198">
    <property type="entry name" value="PGP-like_dom2"/>
</dbReference>
<dbReference type="PANTHER" id="PTHR43434">
    <property type="entry name" value="PHOSPHOGLYCOLATE PHOSPHATASE"/>
    <property type="match status" value="1"/>
</dbReference>
<dbReference type="Gene3D" id="1.10.150.240">
    <property type="entry name" value="Putative phosphatase, domain 2"/>
    <property type="match status" value="1"/>
</dbReference>
<dbReference type="EMBL" id="LMTR01000015">
    <property type="protein sequence ID" value="KWT71995.1"/>
    <property type="molecule type" value="Genomic_DNA"/>
</dbReference>
<dbReference type="RefSeq" id="WP_068459073.1">
    <property type="nucleotide sequence ID" value="NZ_LMTR01000015.1"/>
</dbReference>
<dbReference type="GO" id="GO:0006281">
    <property type="term" value="P:DNA repair"/>
    <property type="evidence" value="ECO:0007669"/>
    <property type="project" value="TreeGrafter"/>
</dbReference>
<accession>A0A120CY58</accession>